<protein>
    <submittedName>
        <fullName evidence="2">Uncharacterized protein</fullName>
    </submittedName>
</protein>
<evidence type="ECO:0000313" key="3">
    <source>
        <dbReference type="Proteomes" id="UP000198287"/>
    </source>
</evidence>
<keyword evidence="1" id="KW-0472">Membrane</keyword>
<feature type="transmembrane region" description="Helical" evidence="1">
    <location>
        <begin position="48"/>
        <end position="67"/>
    </location>
</feature>
<keyword evidence="1" id="KW-1133">Transmembrane helix</keyword>
<dbReference type="EMBL" id="LNIX01000044">
    <property type="protein sequence ID" value="OXA38577.1"/>
    <property type="molecule type" value="Genomic_DNA"/>
</dbReference>
<keyword evidence="1" id="KW-0812">Transmembrane</keyword>
<evidence type="ECO:0000313" key="2">
    <source>
        <dbReference type="EMBL" id="OXA38577.1"/>
    </source>
</evidence>
<proteinExistence type="predicted"/>
<gene>
    <name evidence="2" type="ORF">Fcan01_26571</name>
</gene>
<organism evidence="2 3">
    <name type="scientific">Folsomia candida</name>
    <name type="common">Springtail</name>
    <dbReference type="NCBI Taxonomy" id="158441"/>
    <lineage>
        <taxon>Eukaryota</taxon>
        <taxon>Metazoa</taxon>
        <taxon>Ecdysozoa</taxon>
        <taxon>Arthropoda</taxon>
        <taxon>Hexapoda</taxon>
        <taxon>Collembola</taxon>
        <taxon>Entomobryomorpha</taxon>
        <taxon>Isotomoidea</taxon>
        <taxon>Isotomidae</taxon>
        <taxon>Proisotominae</taxon>
        <taxon>Folsomia</taxon>
    </lineage>
</organism>
<accession>A0A226D1J6</accession>
<sequence>MDIKDINLIKHNLACGSKYRCLRVKWDTSQDQIAVSGSRTQTMVRLSLLLNAVAVMARIFIIFTHPLNLIEQAEASIAMASYAMGFLIRLDIPIDHVAVHLVNFLIRQPVQKFGPEVSKLQLGVRFFYLSAEWTSYLISGVVAAHILQPVSTHPAKEESFTTCPSQILMSFGYVVGSYECTKTLKWFDSMATFAPATPTQRDENHKSYQLQKSTKNPILLGF</sequence>
<name>A0A226D1J6_FOLCA</name>
<comment type="caution">
    <text evidence="2">The sequence shown here is derived from an EMBL/GenBank/DDBJ whole genome shotgun (WGS) entry which is preliminary data.</text>
</comment>
<dbReference type="Proteomes" id="UP000198287">
    <property type="component" value="Unassembled WGS sequence"/>
</dbReference>
<keyword evidence="3" id="KW-1185">Reference proteome</keyword>
<reference evidence="2 3" key="1">
    <citation type="submission" date="2015-12" db="EMBL/GenBank/DDBJ databases">
        <title>The genome of Folsomia candida.</title>
        <authorList>
            <person name="Faddeeva A."/>
            <person name="Derks M.F."/>
            <person name="Anvar Y."/>
            <person name="Smit S."/>
            <person name="Van Straalen N."/>
            <person name="Roelofs D."/>
        </authorList>
    </citation>
    <scope>NUCLEOTIDE SEQUENCE [LARGE SCALE GENOMIC DNA]</scope>
    <source>
        <strain evidence="2 3">VU population</strain>
        <tissue evidence="2">Whole body</tissue>
    </source>
</reference>
<evidence type="ECO:0000256" key="1">
    <source>
        <dbReference type="SAM" id="Phobius"/>
    </source>
</evidence>
<dbReference type="AlphaFoldDB" id="A0A226D1J6"/>